<keyword evidence="3 7" id="KW-0547">Nucleotide-binding</keyword>
<keyword evidence="6" id="KW-0131">Cell cycle</keyword>
<evidence type="ECO:0000259" key="8">
    <source>
        <dbReference type="PROSITE" id="PS51719"/>
    </source>
</evidence>
<evidence type="ECO:0000256" key="7">
    <source>
        <dbReference type="RuleBase" id="RU004560"/>
    </source>
</evidence>
<dbReference type="GO" id="GO:0005525">
    <property type="term" value="F:GTP binding"/>
    <property type="evidence" value="ECO:0007669"/>
    <property type="project" value="UniProtKB-KW"/>
</dbReference>
<evidence type="ECO:0000313" key="10">
    <source>
        <dbReference type="RefSeq" id="XP_018495618.2"/>
    </source>
</evidence>
<protein>
    <submittedName>
        <fullName evidence="10">Neuronal-specific septin-3</fullName>
    </submittedName>
</protein>
<dbReference type="InterPro" id="IPR016491">
    <property type="entry name" value="Septin"/>
</dbReference>
<dbReference type="Pfam" id="PF00735">
    <property type="entry name" value="Septin"/>
    <property type="match status" value="1"/>
</dbReference>
<dbReference type="Proteomes" id="UP000694867">
    <property type="component" value="Unplaced"/>
</dbReference>
<dbReference type="PANTHER" id="PTHR18884">
    <property type="entry name" value="SEPTIN"/>
    <property type="match status" value="1"/>
</dbReference>
<evidence type="ECO:0000256" key="3">
    <source>
        <dbReference type="ARBA" id="ARBA00022741"/>
    </source>
</evidence>
<organism evidence="9 10">
    <name type="scientific">Galendromus occidentalis</name>
    <name type="common">western predatory mite</name>
    <dbReference type="NCBI Taxonomy" id="34638"/>
    <lineage>
        <taxon>Eukaryota</taxon>
        <taxon>Metazoa</taxon>
        <taxon>Ecdysozoa</taxon>
        <taxon>Arthropoda</taxon>
        <taxon>Chelicerata</taxon>
        <taxon>Arachnida</taxon>
        <taxon>Acari</taxon>
        <taxon>Parasitiformes</taxon>
        <taxon>Mesostigmata</taxon>
        <taxon>Gamasina</taxon>
        <taxon>Phytoseioidea</taxon>
        <taxon>Phytoseiidae</taxon>
        <taxon>Typhlodrominae</taxon>
        <taxon>Galendromus</taxon>
    </lineage>
</organism>
<evidence type="ECO:0000256" key="1">
    <source>
        <dbReference type="ARBA" id="ARBA00004626"/>
    </source>
</evidence>
<dbReference type="GO" id="GO:0005856">
    <property type="term" value="C:cytoskeleton"/>
    <property type="evidence" value="ECO:0007669"/>
    <property type="project" value="UniProtKB-ARBA"/>
</dbReference>
<evidence type="ECO:0000256" key="2">
    <source>
        <dbReference type="ARBA" id="ARBA00022618"/>
    </source>
</evidence>
<gene>
    <name evidence="10" type="primary">LOC100899426</name>
</gene>
<dbReference type="AlphaFoldDB" id="A0AAJ7PA11"/>
<dbReference type="GO" id="GO:0051301">
    <property type="term" value="P:cell division"/>
    <property type="evidence" value="ECO:0007669"/>
    <property type="project" value="UniProtKB-KW"/>
</dbReference>
<keyword evidence="5 7" id="KW-0342">GTP-binding</keyword>
<dbReference type="GeneID" id="100899426"/>
<dbReference type="CDD" id="cd01850">
    <property type="entry name" value="CDC_Septin"/>
    <property type="match status" value="1"/>
</dbReference>
<dbReference type="GO" id="GO:0032154">
    <property type="term" value="C:cleavage furrow"/>
    <property type="evidence" value="ECO:0007669"/>
    <property type="project" value="UniProtKB-SubCell"/>
</dbReference>
<dbReference type="SUPFAM" id="SSF52540">
    <property type="entry name" value="P-loop containing nucleoside triphosphate hydrolases"/>
    <property type="match status" value="1"/>
</dbReference>
<dbReference type="InterPro" id="IPR030379">
    <property type="entry name" value="G_SEPTIN_dom"/>
</dbReference>
<reference evidence="10" key="1">
    <citation type="submission" date="2025-08" db="UniProtKB">
        <authorList>
            <consortium name="RefSeq"/>
        </authorList>
    </citation>
    <scope>IDENTIFICATION</scope>
</reference>
<dbReference type="FunFam" id="3.40.50.300:FF:000162">
    <property type="entry name" value="septin-7 isoform X1"/>
    <property type="match status" value="1"/>
</dbReference>
<evidence type="ECO:0000256" key="6">
    <source>
        <dbReference type="ARBA" id="ARBA00023306"/>
    </source>
</evidence>
<evidence type="ECO:0000256" key="5">
    <source>
        <dbReference type="ARBA" id="ARBA00023134"/>
    </source>
</evidence>
<dbReference type="PROSITE" id="PS51719">
    <property type="entry name" value="G_SEPTIN"/>
    <property type="match status" value="1"/>
</dbReference>
<evidence type="ECO:0000313" key="9">
    <source>
        <dbReference type="Proteomes" id="UP000694867"/>
    </source>
</evidence>
<sequence length="419" mass="47588">MPYPLSARLVTIRTTIRPELPDRIKEGLERVFQESSPNQFKLCSFENLIASLERRFPSIFSVPYFKEVLSVRLQRVATCNEGLLCLDDFITVMTESLTNDTTNWGGMKTPIAGLIGLSNLPDQITTKLLKRGFDLNVMLVGRSGLGKSTLVDTLFKAKVSRRSSQKSQDSEALPKTTEIHAVTHVLEEQNVKVRLTVTDTPGYGDQLNNQNCWVPIMQHISEQYERYLIEERAVVRKRFLPDSRIHVIIYFIEPTGHRLSNLDVECLRRLTRVANVIPVIAKSDTLTVEERALFKHNICEDLLRNQIQVYGGDEEEGGVSCKDIVPFCVVGSTSQHEVGGKLLFGRATRWGVVECENKAHCEFTQLRDLLIKTNMGDLVEKTHCVHYENFRHQRLKSGEPVLKMHHNGNSLDHCNESTL</sequence>
<comment type="subcellular location">
    <subcellularLocation>
        <location evidence="1">Cleavage furrow</location>
    </subcellularLocation>
</comment>
<dbReference type="InterPro" id="IPR027417">
    <property type="entry name" value="P-loop_NTPase"/>
</dbReference>
<proteinExistence type="inferred from homology"/>
<keyword evidence="9" id="KW-1185">Reference proteome</keyword>
<comment type="similarity">
    <text evidence="7">Belongs to the TRAFAC class TrmE-Era-EngA-EngB-Septin-like GTPase superfamily. Septin GTPase family.</text>
</comment>
<dbReference type="RefSeq" id="XP_018495618.2">
    <property type="nucleotide sequence ID" value="XM_018640102.2"/>
</dbReference>
<feature type="domain" description="Septin-type G" evidence="8">
    <location>
        <begin position="131"/>
        <end position="397"/>
    </location>
</feature>
<dbReference type="Gene3D" id="3.40.50.300">
    <property type="entry name" value="P-loop containing nucleotide triphosphate hydrolases"/>
    <property type="match status" value="1"/>
</dbReference>
<keyword evidence="4" id="KW-0175">Coiled coil</keyword>
<name>A0AAJ7PA11_9ACAR</name>
<evidence type="ECO:0000256" key="4">
    <source>
        <dbReference type="ARBA" id="ARBA00023054"/>
    </source>
</evidence>
<dbReference type="KEGG" id="goe:100899426"/>
<accession>A0AAJ7PA11</accession>
<keyword evidence="2" id="KW-0132">Cell division</keyword>